<dbReference type="InterPro" id="IPR010982">
    <property type="entry name" value="Lambda_DNA-bd_dom_sf"/>
</dbReference>
<dbReference type="AlphaFoldDB" id="A0A1Q2CF35"/>
<dbReference type="KEGG" id="tfl:RPIT_07845"/>
<organism evidence="1 2">
    <name type="scientific">Tessaracoccus flavus</name>
    <dbReference type="NCBI Taxonomy" id="1610493"/>
    <lineage>
        <taxon>Bacteria</taxon>
        <taxon>Bacillati</taxon>
        <taxon>Actinomycetota</taxon>
        <taxon>Actinomycetes</taxon>
        <taxon>Propionibacteriales</taxon>
        <taxon>Propionibacteriaceae</taxon>
        <taxon>Tessaracoccus</taxon>
    </lineage>
</organism>
<keyword evidence="2" id="KW-1185">Reference proteome</keyword>
<dbReference type="STRING" id="1610493.RPIT_07845"/>
<protein>
    <submittedName>
        <fullName evidence="1">Uncharacterized protein</fullName>
    </submittedName>
</protein>
<name>A0A1Q2CF35_9ACTN</name>
<dbReference type="EMBL" id="CP019605">
    <property type="protein sequence ID" value="AQP44729.1"/>
    <property type="molecule type" value="Genomic_DNA"/>
</dbReference>
<evidence type="ECO:0000313" key="1">
    <source>
        <dbReference type="EMBL" id="AQP44729.1"/>
    </source>
</evidence>
<dbReference type="SUPFAM" id="SSF47413">
    <property type="entry name" value="lambda repressor-like DNA-binding domains"/>
    <property type="match status" value="1"/>
</dbReference>
<dbReference type="Proteomes" id="UP000188324">
    <property type="component" value="Chromosome"/>
</dbReference>
<reference evidence="1 2" key="1">
    <citation type="journal article" date="2016" name="Int. J. Syst. Evol. Microbiol.">
        <title>Tessaracoccus flavus sp. nov., isolated from the drainage system of a lindane-producing factory.</title>
        <authorList>
            <person name="Kumari R."/>
            <person name="Singh P."/>
            <person name="Schumann P."/>
            <person name="Lal R."/>
        </authorList>
    </citation>
    <scope>NUCLEOTIDE SEQUENCE [LARGE SCALE GENOMIC DNA]</scope>
    <source>
        <strain evidence="1 2">RP1T</strain>
    </source>
</reference>
<gene>
    <name evidence="1" type="ORF">RPIT_07845</name>
</gene>
<sequence length="149" mass="15622">MSTPETEAANRQTQRELYGEPIADIVGRITSALGLTQGRLAEVIGLSAPMLSQLVSARRVKIGNPAVLARLQSLADLAVGPALSSEEREARLAAIHDEQPTMSTMRDAGAVHALRAAAPSEELQRLAQQTTAPELAALLRLAAGPSSHG</sequence>
<accession>A0A1Q2CF35</accession>
<dbReference type="RefSeq" id="WP_077342084.1">
    <property type="nucleotide sequence ID" value="NZ_CP019605.1"/>
</dbReference>
<dbReference type="GO" id="GO:0003677">
    <property type="term" value="F:DNA binding"/>
    <property type="evidence" value="ECO:0007669"/>
    <property type="project" value="InterPro"/>
</dbReference>
<evidence type="ECO:0000313" key="2">
    <source>
        <dbReference type="Proteomes" id="UP000188324"/>
    </source>
</evidence>
<proteinExistence type="predicted"/>